<evidence type="ECO:0000256" key="8">
    <source>
        <dbReference type="ARBA" id="ARBA00022824"/>
    </source>
</evidence>
<evidence type="ECO:0000259" key="16">
    <source>
        <dbReference type="PROSITE" id="PS00300"/>
    </source>
</evidence>
<reference evidence="17" key="2">
    <citation type="submission" date="2007-04" db="EMBL/GenBank/DDBJ databases">
        <title>The genome of the human body louse.</title>
        <authorList>
            <consortium name="The Human Body Louse Genome Consortium"/>
            <person name="Kirkness E."/>
            <person name="Walenz B."/>
            <person name="Hass B."/>
            <person name="Bruggner R."/>
            <person name="Strausberg R."/>
        </authorList>
    </citation>
    <scope>NUCLEOTIDE SEQUENCE</scope>
    <source>
        <strain evidence="17">USDA</strain>
    </source>
</reference>
<gene>
    <name evidence="18" type="primary">8240299</name>
    <name evidence="17" type="ORF">Phum_PHUM194960</name>
</gene>
<dbReference type="Proteomes" id="UP000009046">
    <property type="component" value="Unassembled WGS sequence"/>
</dbReference>
<keyword evidence="6 15" id="KW-0547">Nucleotide-binding</keyword>
<dbReference type="Pfam" id="PF02978">
    <property type="entry name" value="SRP_SPB"/>
    <property type="match status" value="1"/>
</dbReference>
<dbReference type="InterPro" id="IPR003593">
    <property type="entry name" value="AAA+_ATPase"/>
</dbReference>
<protein>
    <recommendedName>
        <fullName evidence="15">Signal recognition particle 54 kDa protein</fullName>
    </recommendedName>
</protein>
<dbReference type="InterPro" id="IPR036891">
    <property type="entry name" value="Signal_recog_part_SRP54_M_sf"/>
</dbReference>
<dbReference type="GO" id="GO:0030942">
    <property type="term" value="F:endoplasmic reticulum signal peptide binding"/>
    <property type="evidence" value="ECO:0007669"/>
    <property type="project" value="TreeGrafter"/>
</dbReference>
<keyword evidence="11 15" id="KW-0733">Signal recognition particle</keyword>
<dbReference type="KEGG" id="phu:Phum_PHUM194960"/>
<dbReference type="GeneID" id="8240299"/>
<dbReference type="STRING" id="121224.E0VGY3"/>
<keyword evidence="10 15" id="KW-0342">GTP-binding</keyword>
<dbReference type="RefSeq" id="XP_002425377.1">
    <property type="nucleotide sequence ID" value="XM_002425332.1"/>
</dbReference>
<dbReference type="PROSITE" id="PS00300">
    <property type="entry name" value="SRP54"/>
    <property type="match status" value="1"/>
</dbReference>
<dbReference type="PANTHER" id="PTHR11564:SF5">
    <property type="entry name" value="SIGNAL RECOGNITION PARTICLE SUBUNIT SRP54"/>
    <property type="match status" value="1"/>
</dbReference>
<evidence type="ECO:0000256" key="7">
    <source>
        <dbReference type="ARBA" id="ARBA00022801"/>
    </source>
</evidence>
<dbReference type="Pfam" id="PF02881">
    <property type="entry name" value="SRP54_N"/>
    <property type="match status" value="1"/>
</dbReference>
<dbReference type="SMART" id="SM00382">
    <property type="entry name" value="AAA"/>
    <property type="match status" value="1"/>
</dbReference>
<evidence type="ECO:0000313" key="18">
    <source>
        <dbReference type="EnsemblMetazoa" id="PHUM194960-PA"/>
    </source>
</evidence>
<dbReference type="SMART" id="SM00962">
    <property type="entry name" value="SRP54"/>
    <property type="match status" value="1"/>
</dbReference>
<evidence type="ECO:0000256" key="10">
    <source>
        <dbReference type="ARBA" id="ARBA00023134"/>
    </source>
</evidence>
<dbReference type="GO" id="GO:0006616">
    <property type="term" value="P:SRP-dependent cotranslational protein targeting to membrane, translocation"/>
    <property type="evidence" value="ECO:0007669"/>
    <property type="project" value="TreeGrafter"/>
</dbReference>
<evidence type="ECO:0000256" key="4">
    <source>
        <dbReference type="ARBA" id="ARBA00005450"/>
    </source>
</evidence>
<dbReference type="SUPFAM" id="SSF52540">
    <property type="entry name" value="P-loop containing nucleoside triphosphate hydrolases"/>
    <property type="match status" value="1"/>
</dbReference>
<keyword evidence="19" id="KW-1185">Reference proteome</keyword>
<dbReference type="InterPro" id="IPR006325">
    <property type="entry name" value="SRP54_euk"/>
</dbReference>
<dbReference type="GO" id="GO:0005786">
    <property type="term" value="C:signal recognition particle, endoplasmic reticulum targeting"/>
    <property type="evidence" value="ECO:0007669"/>
    <property type="project" value="UniProtKB-UniRule"/>
</dbReference>
<evidence type="ECO:0000256" key="6">
    <source>
        <dbReference type="ARBA" id="ARBA00022741"/>
    </source>
</evidence>
<dbReference type="InterPro" id="IPR004125">
    <property type="entry name" value="Signal_recog_particle_SRP54_M"/>
</dbReference>
<dbReference type="HAMAP" id="MF_00306">
    <property type="entry name" value="SRP54"/>
    <property type="match status" value="1"/>
</dbReference>
<dbReference type="GO" id="GO:0016607">
    <property type="term" value="C:nuclear speck"/>
    <property type="evidence" value="ECO:0007669"/>
    <property type="project" value="UniProtKB-SubCell"/>
</dbReference>
<dbReference type="FunFam" id="1.10.260.30:FF:000002">
    <property type="entry name" value="Signal recognition particle 54 kDa protein"/>
    <property type="match status" value="1"/>
</dbReference>
<evidence type="ECO:0000256" key="9">
    <source>
        <dbReference type="ARBA" id="ARBA00022884"/>
    </source>
</evidence>
<dbReference type="FunFam" id="3.40.50.300:FF:000022">
    <property type="entry name" value="Signal recognition particle 54 kDa subunit"/>
    <property type="match status" value="1"/>
</dbReference>
<feature type="domain" description="SRP54-type proteins GTP-binding" evidence="16">
    <location>
        <begin position="264"/>
        <end position="277"/>
    </location>
</feature>
<dbReference type="EMBL" id="DS235154">
    <property type="protein sequence ID" value="EEB12639.1"/>
    <property type="molecule type" value="Genomic_DNA"/>
</dbReference>
<dbReference type="InterPro" id="IPR000897">
    <property type="entry name" value="SRP54_GTPase_dom"/>
</dbReference>
<evidence type="ECO:0000256" key="5">
    <source>
        <dbReference type="ARBA" id="ARBA00022490"/>
    </source>
</evidence>
<keyword evidence="9 15" id="KW-0694">RNA-binding</keyword>
<keyword evidence="5 15" id="KW-0963">Cytoplasm</keyword>
<evidence type="ECO:0000256" key="1">
    <source>
        <dbReference type="ARBA" id="ARBA00004240"/>
    </source>
</evidence>
<dbReference type="CDD" id="cd17875">
    <property type="entry name" value="SRP54_G"/>
    <property type="match status" value="1"/>
</dbReference>
<comment type="domain">
    <text evidence="15">The NG domain, also named G domain, is a special guanosine triphosphatase (GTPase) domain, which binds GTP and forms a guanosine 5'-triphosphate (GTP)-dependent complex with a homologous NG domain in the SRP receptor subunit SRPRA. The two NG domains undergo cooperative rearrangements upon their assembly, which culminate in the reciprocal activation of the GTPase activity of one another. SRP receptor compaction upon binding with cargo-loaded SRP and GTPase rearrangement drive SRP-mediated cotranslational protein translocation into the ER.</text>
</comment>
<dbReference type="InterPro" id="IPR042101">
    <property type="entry name" value="SRP54_N_sf"/>
</dbReference>
<dbReference type="InterPro" id="IPR036225">
    <property type="entry name" value="SRP/SRP_N"/>
</dbReference>
<comment type="catalytic activity">
    <reaction evidence="14">
        <text>GTP + H2O = GDP + phosphate + H(+)</text>
        <dbReference type="Rhea" id="RHEA:19669"/>
        <dbReference type="ChEBI" id="CHEBI:15377"/>
        <dbReference type="ChEBI" id="CHEBI:15378"/>
        <dbReference type="ChEBI" id="CHEBI:37565"/>
        <dbReference type="ChEBI" id="CHEBI:43474"/>
        <dbReference type="ChEBI" id="CHEBI:58189"/>
        <dbReference type="EC" id="3.6.5.4"/>
    </reaction>
    <physiologicalReaction direction="left-to-right" evidence="14">
        <dbReference type="Rhea" id="RHEA:19670"/>
    </physiologicalReaction>
</comment>
<evidence type="ECO:0000256" key="11">
    <source>
        <dbReference type="ARBA" id="ARBA00023135"/>
    </source>
</evidence>
<dbReference type="Pfam" id="PF00448">
    <property type="entry name" value="SRP54"/>
    <property type="match status" value="1"/>
</dbReference>
<organism>
    <name type="scientific">Pediculus humanus subsp. corporis</name>
    <name type="common">Body louse</name>
    <dbReference type="NCBI Taxonomy" id="121224"/>
    <lineage>
        <taxon>Eukaryota</taxon>
        <taxon>Metazoa</taxon>
        <taxon>Ecdysozoa</taxon>
        <taxon>Arthropoda</taxon>
        <taxon>Hexapoda</taxon>
        <taxon>Insecta</taxon>
        <taxon>Pterygota</taxon>
        <taxon>Neoptera</taxon>
        <taxon>Paraneoptera</taxon>
        <taxon>Psocodea</taxon>
        <taxon>Troctomorpha</taxon>
        <taxon>Phthiraptera</taxon>
        <taxon>Anoplura</taxon>
        <taxon>Pediculidae</taxon>
        <taxon>Pediculus</taxon>
    </lineage>
</organism>
<dbReference type="GO" id="GO:0003924">
    <property type="term" value="F:GTPase activity"/>
    <property type="evidence" value="ECO:0007669"/>
    <property type="project" value="UniProtKB-UniRule"/>
</dbReference>
<dbReference type="HOGENOM" id="CLU_009301_6_1_1"/>
<proteinExistence type="inferred from homology"/>
<dbReference type="SUPFAM" id="SSF47446">
    <property type="entry name" value="Signal peptide-binding domain"/>
    <property type="match status" value="1"/>
</dbReference>
<dbReference type="InParanoid" id="E0VGY3"/>
<name>E0VGY3_PEDHC</name>
<dbReference type="AlphaFoldDB" id="E0VGY3"/>
<keyword evidence="12" id="KW-0539">Nucleus</keyword>
<dbReference type="OrthoDB" id="10250817at2759"/>
<dbReference type="SMART" id="SM00963">
    <property type="entry name" value="SRP54_N"/>
    <property type="match status" value="1"/>
</dbReference>
<evidence type="ECO:0000313" key="17">
    <source>
        <dbReference type="EMBL" id="EEB12639.1"/>
    </source>
</evidence>
<dbReference type="SUPFAM" id="SSF47364">
    <property type="entry name" value="Domain of the SRP/SRP receptor G-proteins"/>
    <property type="match status" value="1"/>
</dbReference>
<sequence>MVLADLGRKITSALHSLSKATVLNSMLKDICTALLEADVNIRLVKKLRENVRAVIDFDEMAGGLNKRRMIQSAVFKELVKLVDPGVKSHQPVKGKPNIIMFVGLQGSGKTTTCTKLAYHYLKKNWKACLVCADTFRAGAYDQLKQNATKARIPFYGSYTEVDPVVIAQDGVEMFKKEGFEIIIVDTSGRHKQEESLFEEMLQVSNAIKPDNIIFVMDATIGQACESQARAFKEKVNVGSVIITKLDGHAKGGGALSAVAATNSPIIFIGTGEHIDDFESFKTKPFISKLLGMGDIEGLIDKVNELKLDDNEELIEKIKHGQFTLRDMYEQFQNIMKMGPFSQIMGMIPGFSQDFLSKGSEQESMARLKRVMTIMDSMNDGELDNRDGAKLFTKQSSRIVRVAQGAGVTEKEVKDLISQYTKFAAVVKKMGGIKGLFKGGDMAKNVNQAQMTKLNQQMARMMDPRVLQQMGGMNGLQSMMRQLQQGAAGGLSNLMGGFGGKA</sequence>
<evidence type="ECO:0000313" key="19">
    <source>
        <dbReference type="Proteomes" id="UP000009046"/>
    </source>
</evidence>
<dbReference type="InterPro" id="IPR027417">
    <property type="entry name" value="P-loop_NTPase"/>
</dbReference>
<evidence type="ECO:0000256" key="13">
    <source>
        <dbReference type="ARBA" id="ARBA00023274"/>
    </source>
</evidence>
<dbReference type="InterPro" id="IPR013822">
    <property type="entry name" value="Signal_recog_particl_SRP54_hlx"/>
</dbReference>
<keyword evidence="8" id="KW-0256">Endoplasmic reticulum</keyword>
<evidence type="ECO:0000256" key="15">
    <source>
        <dbReference type="RuleBase" id="RU364034"/>
    </source>
</evidence>
<dbReference type="NCBIfam" id="TIGR01425">
    <property type="entry name" value="SRP54_euk"/>
    <property type="match status" value="1"/>
</dbReference>
<dbReference type="EMBL" id="AAZO01002262">
    <property type="status" value="NOT_ANNOTATED_CDS"/>
    <property type="molecule type" value="Genomic_DNA"/>
</dbReference>
<keyword evidence="13 15" id="KW-0687">Ribonucleoprotein</keyword>
<dbReference type="VEuPathDB" id="VectorBase:PHUM194960"/>
<evidence type="ECO:0000256" key="12">
    <source>
        <dbReference type="ARBA" id="ARBA00023242"/>
    </source>
</evidence>
<comment type="domain">
    <text evidence="15">The M domain binds the 7SL RNA in presence of SRP19 and binds the signal sequence of presecretory proteins.</text>
</comment>
<comment type="function">
    <text evidence="15">Component of the signal recognition particle (SRP) complex, a ribonucleoprotein complex that mediates the cotranslational targeting of secretory and membrane proteins to the endoplasmic reticulum (ER).</text>
</comment>
<accession>E0VGY3</accession>
<comment type="subcellular location">
    <subcellularLocation>
        <location evidence="3 15">Cytoplasm</location>
    </subcellularLocation>
    <subcellularLocation>
        <location evidence="1">Endoplasmic reticulum</location>
    </subcellularLocation>
    <subcellularLocation>
        <location evidence="2">Nucleus speckle</location>
    </subcellularLocation>
</comment>
<dbReference type="Gene3D" id="3.40.50.300">
    <property type="entry name" value="P-loop containing nucleotide triphosphate hydrolases"/>
    <property type="match status" value="1"/>
</dbReference>
<evidence type="ECO:0000256" key="2">
    <source>
        <dbReference type="ARBA" id="ARBA00004324"/>
    </source>
</evidence>
<evidence type="ECO:0000256" key="14">
    <source>
        <dbReference type="ARBA" id="ARBA00048157"/>
    </source>
</evidence>
<keyword evidence="7" id="KW-0378">Hydrolase</keyword>
<dbReference type="Gene3D" id="1.20.120.140">
    <property type="entry name" value="Signal recognition particle SRP54, nucleotide-binding domain"/>
    <property type="match status" value="1"/>
</dbReference>
<dbReference type="OMA" id="GMTGQDA"/>
<dbReference type="GO" id="GO:0005525">
    <property type="term" value="F:GTP binding"/>
    <property type="evidence" value="ECO:0007669"/>
    <property type="project" value="UniProtKB-UniRule"/>
</dbReference>
<dbReference type="CTD" id="8240299"/>
<dbReference type="InterPro" id="IPR022941">
    <property type="entry name" value="SRP54"/>
</dbReference>
<dbReference type="PANTHER" id="PTHR11564">
    <property type="entry name" value="SIGNAL RECOGNITION PARTICLE 54K PROTEIN SRP54"/>
    <property type="match status" value="1"/>
</dbReference>
<dbReference type="GO" id="GO:0008312">
    <property type="term" value="F:7S RNA binding"/>
    <property type="evidence" value="ECO:0007669"/>
    <property type="project" value="UniProtKB-UniRule"/>
</dbReference>
<reference evidence="18" key="3">
    <citation type="submission" date="2020-05" db="UniProtKB">
        <authorList>
            <consortium name="EnsemblMetazoa"/>
        </authorList>
    </citation>
    <scope>IDENTIFICATION</scope>
    <source>
        <strain evidence="18">USDA</strain>
    </source>
</reference>
<dbReference type="Gene3D" id="1.10.260.30">
    <property type="entry name" value="Signal recognition particle, SRP54 subunit, M-domain"/>
    <property type="match status" value="1"/>
</dbReference>
<reference evidence="17" key="1">
    <citation type="submission" date="2007-04" db="EMBL/GenBank/DDBJ databases">
        <title>Annotation of Pediculus humanus corporis strain USDA.</title>
        <authorList>
            <person name="Kirkness E."/>
            <person name="Hannick L."/>
            <person name="Hass B."/>
            <person name="Bruggner R."/>
            <person name="Lawson D."/>
            <person name="Bidwell S."/>
            <person name="Joardar V."/>
            <person name="Caler E."/>
            <person name="Walenz B."/>
            <person name="Inman J."/>
            <person name="Schobel S."/>
            <person name="Galinsky K."/>
            <person name="Amedeo P."/>
            <person name="Strausberg R."/>
        </authorList>
    </citation>
    <scope>NUCLEOTIDE SEQUENCE</scope>
    <source>
        <strain evidence="17">USDA</strain>
    </source>
</reference>
<dbReference type="EnsemblMetazoa" id="PHUM194960-RA">
    <property type="protein sequence ID" value="PHUM194960-PA"/>
    <property type="gene ID" value="PHUM194960"/>
</dbReference>
<dbReference type="FunCoup" id="E0VGY3">
    <property type="interactions" value="1346"/>
</dbReference>
<dbReference type="GO" id="GO:0005783">
    <property type="term" value="C:endoplasmic reticulum"/>
    <property type="evidence" value="ECO:0007669"/>
    <property type="project" value="UniProtKB-SubCell"/>
</dbReference>
<evidence type="ECO:0000256" key="3">
    <source>
        <dbReference type="ARBA" id="ARBA00004496"/>
    </source>
</evidence>
<dbReference type="GO" id="GO:0005829">
    <property type="term" value="C:cytosol"/>
    <property type="evidence" value="ECO:0007669"/>
    <property type="project" value="TreeGrafter"/>
</dbReference>
<dbReference type="eggNOG" id="KOG0780">
    <property type="taxonomic scope" value="Eukaryota"/>
</dbReference>
<comment type="similarity">
    <text evidence="4 15">Belongs to the GTP-binding SRP family. SRP54 subfamily.</text>
</comment>